<gene>
    <name evidence="4" type="ORF">CcCBS67573_g04258</name>
</gene>
<accession>A0A507FDQ1</accession>
<dbReference type="STRING" id="246404.A0A507FDQ1"/>
<evidence type="ECO:0000313" key="4">
    <source>
        <dbReference type="EMBL" id="TPX74471.1"/>
    </source>
</evidence>
<dbReference type="Proteomes" id="UP000320333">
    <property type="component" value="Unassembled WGS sequence"/>
</dbReference>
<protein>
    <recommendedName>
        <fullName evidence="3">BAG domain-containing protein</fullName>
    </recommendedName>
</protein>
<feature type="domain" description="BAG" evidence="3">
    <location>
        <begin position="220"/>
        <end position="263"/>
    </location>
</feature>
<feature type="region of interest" description="Disordered" evidence="2">
    <location>
        <begin position="265"/>
        <end position="292"/>
    </location>
</feature>
<proteinExistence type="predicted"/>
<dbReference type="SUPFAM" id="SSF63491">
    <property type="entry name" value="BAG domain"/>
    <property type="match status" value="1"/>
</dbReference>
<dbReference type="AlphaFoldDB" id="A0A507FDQ1"/>
<dbReference type="PROSITE" id="PS51035">
    <property type="entry name" value="BAG"/>
    <property type="match status" value="1"/>
</dbReference>
<dbReference type="EMBL" id="QEAP01000124">
    <property type="protein sequence ID" value="TPX74471.1"/>
    <property type="molecule type" value="Genomic_DNA"/>
</dbReference>
<comment type="caution">
    <text evidence="4">The sequence shown here is derived from an EMBL/GenBank/DDBJ whole genome shotgun (WGS) entry which is preliminary data.</text>
</comment>
<organism evidence="4 5">
    <name type="scientific">Chytriomyces confervae</name>
    <dbReference type="NCBI Taxonomy" id="246404"/>
    <lineage>
        <taxon>Eukaryota</taxon>
        <taxon>Fungi</taxon>
        <taxon>Fungi incertae sedis</taxon>
        <taxon>Chytridiomycota</taxon>
        <taxon>Chytridiomycota incertae sedis</taxon>
        <taxon>Chytridiomycetes</taxon>
        <taxon>Chytridiales</taxon>
        <taxon>Chytriomycetaceae</taxon>
        <taxon>Chytriomyces</taxon>
    </lineage>
</organism>
<dbReference type="InterPro" id="IPR036533">
    <property type="entry name" value="BAG_dom_sf"/>
</dbReference>
<dbReference type="OrthoDB" id="2132513at2759"/>
<evidence type="ECO:0000256" key="2">
    <source>
        <dbReference type="SAM" id="MobiDB-lite"/>
    </source>
</evidence>
<feature type="region of interest" description="Disordered" evidence="2">
    <location>
        <begin position="78"/>
        <end position="98"/>
    </location>
</feature>
<feature type="coiled-coil region" evidence="1">
    <location>
        <begin position="15"/>
        <end position="59"/>
    </location>
</feature>
<dbReference type="Gene3D" id="1.20.58.120">
    <property type="entry name" value="BAG domain"/>
    <property type="match status" value="1"/>
</dbReference>
<evidence type="ECO:0000259" key="3">
    <source>
        <dbReference type="PROSITE" id="PS51035"/>
    </source>
</evidence>
<reference evidence="4 5" key="1">
    <citation type="journal article" date="2019" name="Sci. Rep.">
        <title>Comparative genomics of chytrid fungi reveal insights into the obligate biotrophic and pathogenic lifestyle of Synchytrium endobioticum.</title>
        <authorList>
            <person name="van de Vossenberg B.T.L.H."/>
            <person name="Warris S."/>
            <person name="Nguyen H.D.T."/>
            <person name="van Gent-Pelzer M.P.E."/>
            <person name="Joly D.L."/>
            <person name="van de Geest H.C."/>
            <person name="Bonants P.J.M."/>
            <person name="Smith D.S."/>
            <person name="Levesque C.A."/>
            <person name="van der Lee T.A.J."/>
        </authorList>
    </citation>
    <scope>NUCLEOTIDE SEQUENCE [LARGE SCALE GENOMIC DNA]</scope>
    <source>
        <strain evidence="4 5">CBS 675.73</strain>
    </source>
</reference>
<name>A0A507FDQ1_9FUNG</name>
<dbReference type="GO" id="GO:0051087">
    <property type="term" value="F:protein-folding chaperone binding"/>
    <property type="evidence" value="ECO:0007669"/>
    <property type="project" value="InterPro"/>
</dbReference>
<dbReference type="Pfam" id="PF02179">
    <property type="entry name" value="BAG"/>
    <property type="match status" value="1"/>
</dbReference>
<evidence type="ECO:0000313" key="5">
    <source>
        <dbReference type="Proteomes" id="UP000320333"/>
    </source>
</evidence>
<sequence>MFHILSPTSHHDNDLQQQLRRLQHQKRQEQAYRQRMIDLARLQHAQEQQHNQCRQAKQNQRLARNKRLNETQSMWESFPLSPSASESDSDAELNATKQSKTRSIPIFYANERASATPPPSREDYVAESTDMDIDTPALQSSQDQETAARVIQSWYRSKLVPRKLLRQVTTLAKSFHTQFPRNKRVWRERLATLTSTLEINATTRKLVPGAKGNKGLMEVEETLTKMLLKADAIESQGYEVVREARKVIIREVQRLLDDIEAAKREAAEKHEAAGRQGAEKQGTLDQRLEIKN</sequence>
<dbReference type="InterPro" id="IPR003103">
    <property type="entry name" value="BAG_domain"/>
</dbReference>
<keyword evidence="1" id="KW-0175">Coiled coil</keyword>
<evidence type="ECO:0000256" key="1">
    <source>
        <dbReference type="SAM" id="Coils"/>
    </source>
</evidence>
<keyword evidence="5" id="KW-1185">Reference proteome</keyword>